<evidence type="ECO:0000313" key="3">
    <source>
        <dbReference type="Proteomes" id="UP000000267"/>
    </source>
</evidence>
<accession>A7TMA1</accession>
<reference evidence="2 3" key="1">
    <citation type="journal article" date="2007" name="Proc. Natl. Acad. Sci. U.S.A.">
        <title>Independent sorting-out of thousands of duplicated gene pairs in two yeast species descended from a whole-genome duplication.</title>
        <authorList>
            <person name="Scannell D.R."/>
            <person name="Frank A.C."/>
            <person name="Conant G.C."/>
            <person name="Byrne K.P."/>
            <person name="Woolfit M."/>
            <person name="Wolfe K.H."/>
        </authorList>
    </citation>
    <scope>NUCLEOTIDE SEQUENCE [LARGE SCALE GENOMIC DNA]</scope>
    <source>
        <strain evidence="3">ATCC 22028 / DSM 70294 / BCRC 21397 / CBS 2163 / NBRC 10782 / NRRL Y-8283 / UCD 57-17</strain>
    </source>
</reference>
<dbReference type="FunCoup" id="A7TMA1">
    <property type="interactions" value="27"/>
</dbReference>
<dbReference type="eggNOG" id="ENOG502S17Q">
    <property type="taxonomic scope" value="Eukaryota"/>
</dbReference>
<dbReference type="PIRSF" id="PIRSF022603">
    <property type="entry name" value="UCP022603"/>
    <property type="match status" value="1"/>
</dbReference>
<dbReference type="AlphaFoldDB" id="A7TMA1"/>
<organism evidence="3">
    <name type="scientific">Vanderwaltozyma polyspora (strain ATCC 22028 / DSM 70294 / BCRC 21397 / CBS 2163 / NBRC 10782 / NRRL Y-8283 / UCD 57-17)</name>
    <name type="common">Kluyveromyces polysporus</name>
    <dbReference type="NCBI Taxonomy" id="436907"/>
    <lineage>
        <taxon>Eukaryota</taxon>
        <taxon>Fungi</taxon>
        <taxon>Dikarya</taxon>
        <taxon>Ascomycota</taxon>
        <taxon>Saccharomycotina</taxon>
        <taxon>Saccharomycetes</taxon>
        <taxon>Saccharomycetales</taxon>
        <taxon>Saccharomycetaceae</taxon>
        <taxon>Vanderwaltozyma</taxon>
    </lineage>
</organism>
<keyword evidence="3" id="KW-1185">Reference proteome</keyword>
<dbReference type="OMA" id="QFCFNER"/>
<evidence type="ECO:0000256" key="1">
    <source>
        <dbReference type="ARBA" id="ARBA00024204"/>
    </source>
</evidence>
<dbReference type="InterPro" id="IPR016805">
    <property type="entry name" value="MIX23_fungal"/>
</dbReference>
<dbReference type="RefSeq" id="XP_001644453.1">
    <property type="nucleotide sequence ID" value="XM_001644403.1"/>
</dbReference>
<dbReference type="InterPro" id="IPR019171">
    <property type="entry name" value="MIX23"/>
</dbReference>
<dbReference type="OrthoDB" id="5593818at2759"/>
<proteinExistence type="inferred from homology"/>
<gene>
    <name evidence="2" type="ORF">Kpol_520p16</name>
</gene>
<dbReference type="PhylomeDB" id="A7TMA1"/>
<name>A7TMA1_VANPO</name>
<dbReference type="PANTHER" id="PTHR31905">
    <property type="entry name" value="COILED-COIL DOMAIN-CONTAINING PROTEIN 58"/>
    <property type="match status" value="1"/>
</dbReference>
<dbReference type="GeneID" id="5544756"/>
<evidence type="ECO:0000313" key="2">
    <source>
        <dbReference type="EMBL" id="EDO16595.1"/>
    </source>
</evidence>
<dbReference type="HOGENOM" id="CLU_118733_0_0_1"/>
<dbReference type="Pfam" id="PF09774">
    <property type="entry name" value="MIX23"/>
    <property type="match status" value="1"/>
</dbReference>
<dbReference type="PANTHER" id="PTHR31905:SF2">
    <property type="entry name" value="PROTEIN MIX23"/>
    <property type="match status" value="1"/>
</dbReference>
<protein>
    <submittedName>
        <fullName evidence="2">Uncharacterized protein</fullName>
    </submittedName>
</protein>
<comment type="similarity">
    <text evidence="1">Belongs to the MIX23 family.</text>
</comment>
<dbReference type="GO" id="GO:0005758">
    <property type="term" value="C:mitochondrial intermembrane space"/>
    <property type="evidence" value="ECO:0007669"/>
    <property type="project" value="EnsemblFungi"/>
</dbReference>
<dbReference type="GO" id="GO:1903955">
    <property type="term" value="P:positive regulation of protein targeting to mitochondrion"/>
    <property type="evidence" value="ECO:0007669"/>
    <property type="project" value="EnsemblFungi"/>
</dbReference>
<dbReference type="EMBL" id="DS480421">
    <property type="protein sequence ID" value="EDO16595.1"/>
    <property type="molecule type" value="Genomic_DNA"/>
</dbReference>
<sequence>MVAGELAFTAEWSPVDSNLDRDSNDIRVERITVNRSRCINPTLVNSFLSMLRHKSDDIIKQRLYAYATFYEDSGIGSNSQKINSNSIREVSCNKFLEKELYPNWKIRNNIIKFCDNEAKKMKEEIDLKNGSGSSAGINTKKVVEATIDPYAARDFQEEEKSKYKELNNLIKWVENNNYIESILQNNTNSILQQNCNEDINYIEKFWTFYNNKR</sequence>
<dbReference type="Proteomes" id="UP000000267">
    <property type="component" value="Unassembled WGS sequence"/>
</dbReference>
<dbReference type="KEGG" id="vpo:Kpol_520p16"/>
<dbReference type="InParanoid" id="A7TMA1"/>